<protein>
    <submittedName>
        <fullName evidence="1">Uncharacterized protein</fullName>
    </submittedName>
</protein>
<dbReference type="RefSeq" id="WP_200463567.1">
    <property type="nucleotide sequence ID" value="NZ_JAENRR010000005.1"/>
</dbReference>
<accession>A0ABS1HF88</accession>
<keyword evidence="2" id="KW-1185">Reference proteome</keyword>
<dbReference type="EMBL" id="JAENRR010000005">
    <property type="protein sequence ID" value="MBK3516336.1"/>
    <property type="molecule type" value="Genomic_DNA"/>
</dbReference>
<evidence type="ECO:0000313" key="2">
    <source>
        <dbReference type="Proteomes" id="UP000605676"/>
    </source>
</evidence>
<reference evidence="1 2" key="1">
    <citation type="submission" date="2021-01" db="EMBL/GenBank/DDBJ databases">
        <title>Carboxyliciviraga sp.nov., isolated from coastal sediments.</title>
        <authorList>
            <person name="Lu D."/>
            <person name="Zhang T."/>
        </authorList>
    </citation>
    <scope>NUCLEOTIDE SEQUENCE [LARGE SCALE GENOMIC DNA]</scope>
    <source>
        <strain evidence="1 2">N1Y132</strain>
    </source>
</reference>
<proteinExistence type="predicted"/>
<evidence type="ECO:0000313" key="1">
    <source>
        <dbReference type="EMBL" id="MBK3516336.1"/>
    </source>
</evidence>
<name>A0ABS1HF88_9BACT</name>
<gene>
    <name evidence="1" type="ORF">JIV24_03215</name>
</gene>
<dbReference type="Proteomes" id="UP000605676">
    <property type="component" value="Unassembled WGS sequence"/>
</dbReference>
<sequence>MAACKYCGEKAGFLSNKHYFCELKYKQGKQRVAQMVEYILRNGGEFSSLKKRIKEIAISSAVRLQELDAIYIKTFNKAVNSLIEEGHFTEAIEDRIAEFQQAFQLSQEMLDQDGTLKRVAKLSIIRDLDKGLIPEPRMVVESYLPFHLQNTEQLIWIFNDVECYKQNPNLQADTSLRMLGKNEKRHYYRKVDEKSETVKMVQMQHMGDGTCALTNEHVYFTSGNKKYKLKINNIASTEAFKDQISLFREGFDSDAQLFKNIDGVFMYNAINRLIS</sequence>
<organism evidence="1 2">
    <name type="scientific">Carboxylicivirga marina</name>
    <dbReference type="NCBI Taxonomy" id="2800988"/>
    <lineage>
        <taxon>Bacteria</taxon>
        <taxon>Pseudomonadati</taxon>
        <taxon>Bacteroidota</taxon>
        <taxon>Bacteroidia</taxon>
        <taxon>Marinilabiliales</taxon>
        <taxon>Marinilabiliaceae</taxon>
        <taxon>Carboxylicivirga</taxon>
    </lineage>
</organism>
<comment type="caution">
    <text evidence="1">The sequence shown here is derived from an EMBL/GenBank/DDBJ whole genome shotgun (WGS) entry which is preliminary data.</text>
</comment>